<name>A0A2S1SHK5_9FLAO</name>
<organism evidence="2 3">
    <name type="scientific">Flavobacterium pallidum</name>
    <dbReference type="NCBI Taxonomy" id="2172098"/>
    <lineage>
        <taxon>Bacteria</taxon>
        <taxon>Pseudomonadati</taxon>
        <taxon>Bacteroidota</taxon>
        <taxon>Flavobacteriia</taxon>
        <taxon>Flavobacteriales</taxon>
        <taxon>Flavobacteriaceae</taxon>
        <taxon>Flavobacterium</taxon>
    </lineage>
</organism>
<evidence type="ECO:0000256" key="1">
    <source>
        <dbReference type="SAM" id="Coils"/>
    </source>
</evidence>
<evidence type="ECO:0000313" key="2">
    <source>
        <dbReference type="EMBL" id="AWI25893.1"/>
    </source>
</evidence>
<dbReference type="AlphaFoldDB" id="A0A2S1SHK5"/>
<proteinExistence type="predicted"/>
<dbReference type="Proteomes" id="UP000244937">
    <property type="component" value="Chromosome"/>
</dbReference>
<evidence type="ECO:0008006" key="4">
    <source>
        <dbReference type="Google" id="ProtNLM"/>
    </source>
</evidence>
<keyword evidence="1" id="KW-0175">Coiled coil</keyword>
<dbReference type="KEGG" id="fpal:HYN49_08260"/>
<keyword evidence="3" id="KW-1185">Reference proteome</keyword>
<sequence length="121" mass="14107">MINRTKKYKAQEADAYPPIGMILKEYMQERRISAAAMGKKLGVTSSSFRAYFDRESLQMGIIWKISLALKHNFMAELGEQLPVRFITENEKKLLQQIEQKDLLIEKLENEIAVYRKVIVLK</sequence>
<accession>A0A2S1SHK5</accession>
<gene>
    <name evidence="2" type="ORF">HYN49_08260</name>
</gene>
<reference evidence="2 3" key="1">
    <citation type="submission" date="2018-05" db="EMBL/GenBank/DDBJ databases">
        <title>Genome sequencing of Flavobacterium sp. HYN0049.</title>
        <authorList>
            <person name="Yi H."/>
            <person name="Baek C."/>
        </authorList>
    </citation>
    <scope>NUCLEOTIDE SEQUENCE [LARGE SCALE GENOMIC DNA]</scope>
    <source>
        <strain evidence="2 3">HYN0049</strain>
    </source>
</reference>
<dbReference type="EMBL" id="CP029187">
    <property type="protein sequence ID" value="AWI25893.1"/>
    <property type="molecule type" value="Genomic_DNA"/>
</dbReference>
<feature type="coiled-coil region" evidence="1">
    <location>
        <begin position="90"/>
        <end position="117"/>
    </location>
</feature>
<dbReference type="RefSeq" id="WP_108903677.1">
    <property type="nucleotide sequence ID" value="NZ_CP029187.1"/>
</dbReference>
<protein>
    <recommendedName>
        <fullName evidence="4">HTH cro/C1-type domain-containing protein</fullName>
    </recommendedName>
</protein>
<evidence type="ECO:0000313" key="3">
    <source>
        <dbReference type="Proteomes" id="UP000244937"/>
    </source>
</evidence>
<dbReference type="OrthoDB" id="1363267at2"/>